<feature type="region of interest" description="Disordered" evidence="4">
    <location>
        <begin position="525"/>
        <end position="547"/>
    </location>
</feature>
<feature type="transmembrane region" description="Helical" evidence="5">
    <location>
        <begin position="20"/>
        <end position="43"/>
    </location>
</feature>
<comment type="subcellular location">
    <subcellularLocation>
        <location evidence="1">Membrane</location>
        <topology evidence="1">Multi-pass membrane protein</topology>
    </subcellularLocation>
</comment>
<dbReference type="EMBL" id="LJIJ01000096">
    <property type="protein sequence ID" value="ODN02773.1"/>
    <property type="molecule type" value="Genomic_DNA"/>
</dbReference>
<dbReference type="Pfam" id="PF10457">
    <property type="entry name" value="MENTAL"/>
    <property type="match status" value="1"/>
</dbReference>
<proteinExistence type="predicted"/>
<dbReference type="PROSITE" id="PS51439">
    <property type="entry name" value="MENTAL"/>
    <property type="match status" value="1"/>
</dbReference>
<evidence type="ECO:0000313" key="9">
    <source>
        <dbReference type="Proteomes" id="UP000094527"/>
    </source>
</evidence>
<dbReference type="GO" id="GO:0005765">
    <property type="term" value="C:lysosomal membrane"/>
    <property type="evidence" value="ECO:0007669"/>
    <property type="project" value="TreeGrafter"/>
</dbReference>
<feature type="domain" description="MENTAL" evidence="7">
    <location>
        <begin position="75"/>
        <end position="251"/>
    </location>
</feature>
<sequence length="547" mass="61759">MNGLCLSLPHIRFVLDLIKSTLHIMPIYLPVWANTKQVLLLMLSRTKRPKRLLIDVGIGVDSSNVFLGIADGRSLSPVRRFFCLLATFDFFFTILLWILSIILIKGATSIPDALEIEVLQYTFRSRMFDVVMAAAVRLTVILLFYGLLGGQHYIPVALTTTGTCAFLITKVFMFSWDQSSNAIYPVMLILSSFILAWSEVWFFDFRVVPLERQASFFTSRQQARGGNSILNPESQGVMPWLGRNVAHIAQTPLHRSYPESIVDFYSPLESPAHSDGEHESSETESMEKKNLLIGKAGNSTPSSLEAVWLQQSPLMAQHLLSRVRSDHWVLDKTTDNGDNVFSQKSPKKIFMISGTLYAHISKVVTELFDKFESMPDWNPAVSFCQILQKLNPVTDVSYQVSKGAAGVSPRDFVTLRHYKVFDDGYHVIAIESVKHPNTPRRPKVIRGMQGTSGWVFRPQVAEPDRTDFQWVLDIDLLLNSFIPKKIIENGIIAASLDTVNFLRTRLACTVDHLDIIRDHSELHMHSLPGDMPRRNNVEIPSSSHSLK</sequence>
<evidence type="ECO:0000259" key="6">
    <source>
        <dbReference type="PROSITE" id="PS50848"/>
    </source>
</evidence>
<dbReference type="OMA" id="VCITCCD"/>
<evidence type="ECO:0000256" key="2">
    <source>
        <dbReference type="ARBA" id="ARBA00022692"/>
    </source>
</evidence>
<evidence type="ECO:0000313" key="8">
    <source>
        <dbReference type="EMBL" id="ODN02773.1"/>
    </source>
</evidence>
<accession>A0A1D2NBY5</accession>
<evidence type="ECO:0000256" key="4">
    <source>
        <dbReference type="SAM" id="MobiDB-lite"/>
    </source>
</evidence>
<feature type="transmembrane region" description="Helical" evidence="5">
    <location>
        <begin position="182"/>
        <end position="203"/>
    </location>
</feature>
<dbReference type="GO" id="GO:0140284">
    <property type="term" value="C:endoplasmic reticulum-endosome membrane contact site"/>
    <property type="evidence" value="ECO:0007669"/>
    <property type="project" value="TreeGrafter"/>
</dbReference>
<dbReference type="PANTHER" id="PTHR46121:SF4">
    <property type="entry name" value="STEROIDOGENIC ACUTE REGULATORY PROTEIN-LIKE"/>
    <property type="match status" value="1"/>
</dbReference>
<feature type="transmembrane region" description="Helical" evidence="5">
    <location>
        <begin position="127"/>
        <end position="148"/>
    </location>
</feature>
<protein>
    <submittedName>
        <fullName evidence="8">StAR-related lipid transfer protein 3</fullName>
    </submittedName>
</protein>
<keyword evidence="2 5" id="KW-0812">Transmembrane</keyword>
<dbReference type="Proteomes" id="UP000094527">
    <property type="component" value="Unassembled WGS sequence"/>
</dbReference>
<keyword evidence="3 5" id="KW-0472">Membrane</keyword>
<keyword evidence="5" id="KW-1133">Transmembrane helix</keyword>
<dbReference type="InterPro" id="IPR051869">
    <property type="entry name" value="STARD3"/>
</dbReference>
<dbReference type="InterPro" id="IPR019498">
    <property type="entry name" value="MENTAL"/>
</dbReference>
<dbReference type="InterPro" id="IPR023393">
    <property type="entry name" value="START-like_dom_sf"/>
</dbReference>
<dbReference type="Pfam" id="PF01852">
    <property type="entry name" value="START"/>
    <property type="match status" value="1"/>
</dbReference>
<comment type="caution">
    <text evidence="8">The sequence shown here is derived from an EMBL/GenBank/DDBJ whole genome shotgun (WGS) entry which is preliminary data.</text>
</comment>
<keyword evidence="9" id="KW-1185">Reference proteome</keyword>
<reference evidence="8 9" key="1">
    <citation type="journal article" date="2016" name="Genome Biol. Evol.">
        <title>Gene Family Evolution Reflects Adaptation to Soil Environmental Stressors in the Genome of the Collembolan Orchesella cincta.</title>
        <authorList>
            <person name="Faddeeva-Vakhrusheva A."/>
            <person name="Derks M.F."/>
            <person name="Anvar S.Y."/>
            <person name="Agamennone V."/>
            <person name="Suring W."/>
            <person name="Smit S."/>
            <person name="van Straalen N.M."/>
            <person name="Roelofs D."/>
        </authorList>
    </citation>
    <scope>NUCLEOTIDE SEQUENCE [LARGE SCALE GENOMIC DNA]</scope>
    <source>
        <tissue evidence="8">Mixed pool</tissue>
    </source>
</reference>
<name>A0A1D2NBY5_ORCCI</name>
<evidence type="ECO:0000256" key="1">
    <source>
        <dbReference type="ARBA" id="ARBA00004141"/>
    </source>
</evidence>
<dbReference type="SUPFAM" id="SSF55961">
    <property type="entry name" value="Bet v1-like"/>
    <property type="match status" value="1"/>
</dbReference>
<evidence type="ECO:0000259" key="7">
    <source>
        <dbReference type="PROSITE" id="PS51439"/>
    </source>
</evidence>
<dbReference type="AlphaFoldDB" id="A0A1D2NBY5"/>
<evidence type="ECO:0000256" key="5">
    <source>
        <dbReference type="SAM" id="Phobius"/>
    </source>
</evidence>
<dbReference type="GO" id="GO:0031902">
    <property type="term" value="C:late endosome membrane"/>
    <property type="evidence" value="ECO:0007669"/>
    <property type="project" value="TreeGrafter"/>
</dbReference>
<dbReference type="PANTHER" id="PTHR46121">
    <property type="entry name" value="STEROIDOGENIC ACUTE REGULATORY PROTEIN-LIKE"/>
    <property type="match status" value="1"/>
</dbReference>
<dbReference type="PROSITE" id="PS50848">
    <property type="entry name" value="START"/>
    <property type="match status" value="1"/>
</dbReference>
<dbReference type="Gene3D" id="3.30.530.20">
    <property type="match status" value="1"/>
</dbReference>
<evidence type="ECO:0000256" key="3">
    <source>
        <dbReference type="ARBA" id="ARBA00023136"/>
    </source>
</evidence>
<dbReference type="GO" id="GO:0008289">
    <property type="term" value="F:lipid binding"/>
    <property type="evidence" value="ECO:0007669"/>
    <property type="project" value="InterPro"/>
</dbReference>
<feature type="transmembrane region" description="Helical" evidence="5">
    <location>
        <begin position="81"/>
        <end position="107"/>
    </location>
</feature>
<dbReference type="InterPro" id="IPR002913">
    <property type="entry name" value="START_lipid-bd_dom"/>
</dbReference>
<dbReference type="OrthoDB" id="74575at2759"/>
<dbReference type="SMART" id="SM00234">
    <property type="entry name" value="START"/>
    <property type="match status" value="1"/>
</dbReference>
<organism evidence="8 9">
    <name type="scientific">Orchesella cincta</name>
    <name type="common">Springtail</name>
    <name type="synonym">Podura cincta</name>
    <dbReference type="NCBI Taxonomy" id="48709"/>
    <lineage>
        <taxon>Eukaryota</taxon>
        <taxon>Metazoa</taxon>
        <taxon>Ecdysozoa</taxon>
        <taxon>Arthropoda</taxon>
        <taxon>Hexapoda</taxon>
        <taxon>Collembola</taxon>
        <taxon>Entomobryomorpha</taxon>
        <taxon>Entomobryoidea</taxon>
        <taxon>Orchesellidae</taxon>
        <taxon>Orchesellinae</taxon>
        <taxon>Orchesella</taxon>
    </lineage>
</organism>
<feature type="transmembrane region" description="Helical" evidence="5">
    <location>
        <begin position="155"/>
        <end position="176"/>
    </location>
</feature>
<dbReference type="STRING" id="48709.A0A1D2NBY5"/>
<dbReference type="GO" id="GO:0099044">
    <property type="term" value="P:vesicle tethering to endoplasmic reticulum"/>
    <property type="evidence" value="ECO:0007669"/>
    <property type="project" value="TreeGrafter"/>
</dbReference>
<feature type="domain" description="START" evidence="6">
    <location>
        <begin position="320"/>
        <end position="491"/>
    </location>
</feature>
<gene>
    <name evidence="8" type="ORF">Ocin01_03913</name>
</gene>
<feature type="compositionally biased region" description="Polar residues" evidence="4">
    <location>
        <begin position="538"/>
        <end position="547"/>
    </location>
</feature>
<dbReference type="GO" id="GO:0005789">
    <property type="term" value="C:endoplasmic reticulum membrane"/>
    <property type="evidence" value="ECO:0007669"/>
    <property type="project" value="TreeGrafter"/>
</dbReference>